<keyword evidence="1" id="KW-0472">Membrane</keyword>
<dbReference type="Proteomes" id="UP001319930">
    <property type="component" value="Plasmid pNUITM-VK2"/>
</dbReference>
<name>A0A1B1LQL7_KLEPN</name>
<dbReference type="EMBL" id="KU318421">
    <property type="protein sequence ID" value="ANS55319.1"/>
    <property type="molecule type" value="Genomic_DNA"/>
</dbReference>
<keyword evidence="1" id="KW-0812">Transmembrane</keyword>
<evidence type="ECO:0000313" key="2">
    <source>
        <dbReference type="EMBL" id="ANS55319.1"/>
    </source>
</evidence>
<reference evidence="3 4" key="2">
    <citation type="submission" date="2021-09" db="EMBL/GenBank/DDBJ databases">
        <title>Whole genome sequencing of antimicrobial-resistant bacteria isolated from aquatic animals, plants, and environment in Asia.</title>
        <authorList>
            <person name="Hirabayashi A."/>
            <person name="Suzuki M."/>
        </authorList>
    </citation>
    <scope>NUCLEOTIDE SEQUENCE [LARGE SCALE GENOMIC DNA]</scope>
    <source>
        <strain evidence="3 4">NUITM-VK2</strain>
        <plasmid evidence="3 4">pNUITM-VK2</plasmid>
    </source>
</reference>
<organism evidence="2">
    <name type="scientific">Klebsiella pneumoniae</name>
    <dbReference type="NCBI Taxonomy" id="573"/>
    <lineage>
        <taxon>Bacteria</taxon>
        <taxon>Pseudomonadati</taxon>
        <taxon>Pseudomonadota</taxon>
        <taxon>Gammaproteobacteria</taxon>
        <taxon>Enterobacterales</taxon>
        <taxon>Enterobacteriaceae</taxon>
        <taxon>Klebsiella/Raoultella group</taxon>
        <taxon>Klebsiella</taxon>
        <taxon>Klebsiella pneumoniae complex</taxon>
    </lineage>
</organism>
<evidence type="ECO:0000313" key="4">
    <source>
        <dbReference type="Proteomes" id="UP001319930"/>
    </source>
</evidence>
<dbReference type="RefSeq" id="WP_017900715.1">
    <property type="nucleotide sequence ID" value="NZ_AP018583.1"/>
</dbReference>
<proteinExistence type="predicted"/>
<protein>
    <submittedName>
        <fullName evidence="2">Uncharacterized protein</fullName>
    </submittedName>
</protein>
<dbReference type="GeneID" id="93756884"/>
<sequence length="67" mass="7832">MKKITRDALLVPFIGLLILSYHMGYFLSDWPYWQVYAMLAVAFFAGRFWLRKKTSKDEPQEGKTAGE</sequence>
<geneLocation type="plasmid" evidence="2">
    <name>pKP04VIM</name>
</geneLocation>
<feature type="transmembrane region" description="Helical" evidence="1">
    <location>
        <begin position="7"/>
        <end position="27"/>
    </location>
</feature>
<gene>
    <name evidence="3" type="ORF">NUITMVK2_1200</name>
</gene>
<evidence type="ECO:0000256" key="1">
    <source>
        <dbReference type="SAM" id="Phobius"/>
    </source>
</evidence>
<keyword evidence="1" id="KW-1133">Transmembrane helix</keyword>
<dbReference type="PATRIC" id="fig|573.1650.peg.5652"/>
<evidence type="ECO:0000313" key="3">
    <source>
        <dbReference type="EMBL" id="BDB31006.1"/>
    </source>
</evidence>
<accession>A0A1B1LQL7</accession>
<dbReference type="AlphaFoldDB" id="A0A1B1LQL7"/>
<dbReference type="EMBL" id="AP025164">
    <property type="protein sequence ID" value="BDB31006.1"/>
    <property type="molecule type" value="Genomic_DNA"/>
</dbReference>
<reference evidence="2" key="1">
    <citation type="submission" date="2015-12" db="EMBL/GenBank/DDBJ databases">
        <title>Klebsiella pneumoniae strain KP04 plasmid pKP04VIM, complete sequence.</title>
        <authorList>
            <person name="Li R."/>
            <person name="Lin D."/>
            <person name="Chen C."/>
        </authorList>
    </citation>
    <scope>NUCLEOTIDE SEQUENCE</scope>
    <source>
        <plasmid evidence="2">pKP04VIM</plasmid>
    </source>
</reference>
<geneLocation type="plasmid" evidence="3 4">
    <name>pNUITM-VK2</name>
</geneLocation>
<feature type="transmembrane region" description="Helical" evidence="1">
    <location>
        <begin position="33"/>
        <end position="50"/>
    </location>
</feature>
<keyword evidence="2" id="KW-0614">Plasmid</keyword>